<dbReference type="AlphaFoldDB" id="A0A420IVJ9"/>
<sequence length="280" mass="32450">MNEKLDSDQKKVADKKRDWAAGINLLTDTDEDVKQYIKKKSGEFTDPEIFLRMGSELPRRLRDTLRARGVYLPKDKKSMAGNLVTLMELDEPPKWPTNDREYSRIHSMLEQNQNECRQVNFSRNMEPKPKIGSSPSKLLELPDSNDTNVTQNSIRSVQTQDRTYDAARIANFTPCGYSRQLKMLAKIYDDHGEYSGKGDTLDYKFDIFVGLCENADIPESALEVAFPIMLEEDAHEFFFSFYDRREGKCQEELCNDIKNNFEGVKYKRTLLSELNRLTIK</sequence>
<protein>
    <submittedName>
        <fullName evidence="2">Uncharacterized protein</fullName>
    </submittedName>
</protein>
<reference evidence="2 3" key="1">
    <citation type="journal article" date="2018" name="BMC Genomics">
        <title>Comparative genome analyses reveal sequence features reflecting distinct modes of host-adaptation between dicot and monocot powdery mildew.</title>
        <authorList>
            <person name="Wu Y."/>
            <person name="Ma X."/>
            <person name="Pan Z."/>
            <person name="Kale S.D."/>
            <person name="Song Y."/>
            <person name="King H."/>
            <person name="Zhang Q."/>
            <person name="Presley C."/>
            <person name="Deng X."/>
            <person name="Wei C.I."/>
            <person name="Xiao S."/>
        </authorList>
    </citation>
    <scope>NUCLEOTIDE SEQUENCE [LARGE SCALE GENOMIC DNA]</scope>
    <source>
        <strain evidence="2">UMSG1</strain>
    </source>
</reference>
<name>A0A420IVJ9_9PEZI</name>
<accession>A0A420IVJ9</accession>
<evidence type="ECO:0000256" key="1">
    <source>
        <dbReference type="SAM" id="MobiDB-lite"/>
    </source>
</evidence>
<evidence type="ECO:0000313" key="2">
    <source>
        <dbReference type="EMBL" id="RKF78574.1"/>
    </source>
</evidence>
<gene>
    <name evidence="2" type="ORF">GcM1_210043</name>
</gene>
<comment type="caution">
    <text evidence="2">The sequence shown here is derived from an EMBL/GenBank/DDBJ whole genome shotgun (WGS) entry which is preliminary data.</text>
</comment>
<organism evidence="2 3">
    <name type="scientific">Golovinomyces cichoracearum</name>
    <dbReference type="NCBI Taxonomy" id="62708"/>
    <lineage>
        <taxon>Eukaryota</taxon>
        <taxon>Fungi</taxon>
        <taxon>Dikarya</taxon>
        <taxon>Ascomycota</taxon>
        <taxon>Pezizomycotina</taxon>
        <taxon>Leotiomycetes</taxon>
        <taxon>Erysiphales</taxon>
        <taxon>Erysiphaceae</taxon>
        <taxon>Golovinomyces</taxon>
    </lineage>
</organism>
<dbReference type="EMBL" id="MCBS01021029">
    <property type="protein sequence ID" value="RKF78574.1"/>
    <property type="molecule type" value="Genomic_DNA"/>
</dbReference>
<feature type="region of interest" description="Disordered" evidence="1">
    <location>
        <begin position="126"/>
        <end position="149"/>
    </location>
</feature>
<dbReference type="Proteomes" id="UP000285326">
    <property type="component" value="Unassembled WGS sequence"/>
</dbReference>
<proteinExistence type="predicted"/>
<evidence type="ECO:0000313" key="3">
    <source>
        <dbReference type="Proteomes" id="UP000285326"/>
    </source>
</evidence>